<name>A0A975AZI9_9BACT</name>
<evidence type="ECO:0000256" key="8">
    <source>
        <dbReference type="ARBA" id="ARBA00022692"/>
    </source>
</evidence>
<comment type="cofactor">
    <cofactor evidence="1">
        <name>Mn(2+)</name>
        <dbReference type="ChEBI" id="CHEBI:29035"/>
    </cofactor>
</comment>
<evidence type="ECO:0000313" key="19">
    <source>
        <dbReference type="Proteomes" id="UP000671852"/>
    </source>
</evidence>
<keyword evidence="12 14" id="KW-0472">Membrane</keyword>
<dbReference type="Gene3D" id="3.40.1380.40">
    <property type="match status" value="1"/>
</dbReference>
<keyword evidence="11 14" id="KW-1133">Transmembrane helix</keyword>
<evidence type="ECO:0000256" key="13">
    <source>
        <dbReference type="ARBA" id="ARBA00023211"/>
    </source>
</evidence>
<keyword evidence="8 14" id="KW-0812">Transmembrane</keyword>
<dbReference type="Pfam" id="PF18527">
    <property type="entry name" value="STT3_PglB_C"/>
    <property type="match status" value="1"/>
</dbReference>
<comment type="pathway">
    <text evidence="4">Protein modification; protein glycosylation.</text>
</comment>
<comment type="subcellular location">
    <subcellularLocation>
        <location evidence="3">Endomembrane system</location>
        <topology evidence="3">Multi-pass membrane protein</topology>
    </subcellularLocation>
</comment>
<keyword evidence="13" id="KW-0464">Manganese</keyword>
<dbReference type="PANTHER" id="PTHR13872:SF1">
    <property type="entry name" value="DOLICHYL-DIPHOSPHOOLIGOSACCHARIDE--PROTEIN GLYCOSYLTRANSFERASE SUBUNIT STT3B"/>
    <property type="match status" value="1"/>
</dbReference>
<reference evidence="18" key="2">
    <citation type="submission" date="2021-04" db="EMBL/GenBank/DDBJ databases">
        <title>Isolation and characterization of a novel species of the genus Sulfurimonas.</title>
        <authorList>
            <person name="Fukui M."/>
        </authorList>
    </citation>
    <scope>NUCLEOTIDE SEQUENCE</scope>
    <source>
        <strain evidence="18">H1576</strain>
    </source>
</reference>
<dbReference type="InterPro" id="IPR048307">
    <property type="entry name" value="STT3_N"/>
</dbReference>
<feature type="transmembrane region" description="Helical" evidence="14">
    <location>
        <begin position="102"/>
        <end position="120"/>
    </location>
</feature>
<evidence type="ECO:0000256" key="7">
    <source>
        <dbReference type="ARBA" id="ARBA00022679"/>
    </source>
</evidence>
<keyword evidence="6" id="KW-0328">Glycosyltransferase</keyword>
<dbReference type="Proteomes" id="UP000671852">
    <property type="component" value="Chromosome"/>
</dbReference>
<dbReference type="GO" id="GO:0046872">
    <property type="term" value="F:metal ion binding"/>
    <property type="evidence" value="ECO:0007669"/>
    <property type="project" value="UniProtKB-KW"/>
</dbReference>
<evidence type="ECO:0000256" key="14">
    <source>
        <dbReference type="SAM" id="Phobius"/>
    </source>
</evidence>
<comment type="similarity">
    <text evidence="5">Belongs to the STT3 family.</text>
</comment>
<evidence type="ECO:0000259" key="16">
    <source>
        <dbReference type="Pfam" id="PF18527"/>
    </source>
</evidence>
<feature type="domain" description="STT3/PglB/AglB core" evidence="17">
    <location>
        <begin position="445"/>
        <end position="572"/>
    </location>
</feature>
<dbReference type="GO" id="GO:0016020">
    <property type="term" value="C:membrane"/>
    <property type="evidence" value="ECO:0007669"/>
    <property type="project" value="InterPro"/>
</dbReference>
<dbReference type="AlphaFoldDB" id="A0A975AZI9"/>
<accession>A0A975AZI9</accession>
<dbReference type="InterPro" id="IPR041563">
    <property type="entry name" value="STT3_PglB_C"/>
</dbReference>
<dbReference type="RefSeq" id="WP_207562725.1">
    <property type="nucleotide sequence ID" value="NZ_CP046072.1"/>
</dbReference>
<feature type="transmembrane region" description="Helical" evidence="14">
    <location>
        <begin position="194"/>
        <end position="216"/>
    </location>
</feature>
<dbReference type="KEGG" id="saqt:GJV85_04745"/>
<evidence type="ECO:0000256" key="3">
    <source>
        <dbReference type="ARBA" id="ARBA00004127"/>
    </source>
</evidence>
<evidence type="ECO:0000256" key="9">
    <source>
        <dbReference type="ARBA" id="ARBA00022723"/>
    </source>
</evidence>
<keyword evidence="19" id="KW-1185">Reference proteome</keyword>
<evidence type="ECO:0000256" key="6">
    <source>
        <dbReference type="ARBA" id="ARBA00022676"/>
    </source>
</evidence>
<evidence type="ECO:0000313" key="18">
    <source>
        <dbReference type="EMBL" id="QSZ41444.1"/>
    </source>
</evidence>
<feature type="domain" description="Oligosaccharyl transferase STT3 N-terminal" evidence="15">
    <location>
        <begin position="32"/>
        <end position="417"/>
    </location>
</feature>
<evidence type="ECO:0000256" key="11">
    <source>
        <dbReference type="ARBA" id="ARBA00022989"/>
    </source>
</evidence>
<dbReference type="PANTHER" id="PTHR13872">
    <property type="entry name" value="DOLICHYL-DIPHOSPHOOLIGOSACCHARIDE--PROTEIN GLYCOSYLTRANSFERASE SUBUNIT"/>
    <property type="match status" value="1"/>
</dbReference>
<evidence type="ECO:0000256" key="5">
    <source>
        <dbReference type="ARBA" id="ARBA00010810"/>
    </source>
</evidence>
<evidence type="ECO:0000256" key="12">
    <source>
        <dbReference type="ARBA" id="ARBA00023136"/>
    </source>
</evidence>
<keyword evidence="10" id="KW-0460">Magnesium</keyword>
<dbReference type="Pfam" id="PF02516">
    <property type="entry name" value="STT3"/>
    <property type="match status" value="1"/>
</dbReference>
<keyword evidence="7" id="KW-0808">Transferase</keyword>
<feature type="domain" description="STT3 subunit PglB C-terminal" evidence="16">
    <location>
        <begin position="581"/>
        <end position="659"/>
    </location>
</feature>
<evidence type="ECO:0000259" key="17">
    <source>
        <dbReference type="Pfam" id="PF21436"/>
    </source>
</evidence>
<feature type="transmembrane region" description="Helical" evidence="14">
    <location>
        <begin position="228"/>
        <end position="253"/>
    </location>
</feature>
<evidence type="ECO:0000256" key="4">
    <source>
        <dbReference type="ARBA" id="ARBA00004922"/>
    </source>
</evidence>
<dbReference type="EMBL" id="CP046072">
    <property type="protein sequence ID" value="QSZ41444.1"/>
    <property type="molecule type" value="Genomic_DNA"/>
</dbReference>
<comment type="cofactor">
    <cofactor evidence="2">
        <name>Mg(2+)</name>
        <dbReference type="ChEBI" id="CHEBI:18420"/>
    </cofactor>
</comment>
<dbReference type="GO" id="GO:0012505">
    <property type="term" value="C:endomembrane system"/>
    <property type="evidence" value="ECO:0007669"/>
    <property type="project" value="UniProtKB-SubCell"/>
</dbReference>
<feature type="transmembrane region" description="Helical" evidence="14">
    <location>
        <begin position="373"/>
        <end position="390"/>
    </location>
</feature>
<organism evidence="18 19">
    <name type="scientific">Sulfurimonas aquatica</name>
    <dbReference type="NCBI Taxonomy" id="2672570"/>
    <lineage>
        <taxon>Bacteria</taxon>
        <taxon>Pseudomonadati</taxon>
        <taxon>Campylobacterota</taxon>
        <taxon>Epsilonproteobacteria</taxon>
        <taxon>Campylobacterales</taxon>
        <taxon>Sulfurimonadaceae</taxon>
        <taxon>Sulfurimonas</taxon>
    </lineage>
</organism>
<reference evidence="18" key="1">
    <citation type="submission" date="2019-11" db="EMBL/GenBank/DDBJ databases">
        <authorList>
            <person name="Kojima H."/>
        </authorList>
    </citation>
    <scope>NUCLEOTIDE SEQUENCE</scope>
    <source>
        <strain evidence="18">H1576</strain>
    </source>
</reference>
<evidence type="ECO:0000256" key="10">
    <source>
        <dbReference type="ARBA" id="ARBA00022842"/>
    </source>
</evidence>
<gene>
    <name evidence="18" type="ORF">GJV85_04745</name>
</gene>
<dbReference type="InterPro" id="IPR048999">
    <property type="entry name" value="STT3-PglB_core"/>
</dbReference>
<feature type="transmembrane region" description="Helical" evidence="14">
    <location>
        <begin position="326"/>
        <end position="343"/>
    </location>
</feature>
<sequence length="698" mass="79856">MFDIKKENIDLKYALLLIVIAYTFSIAIRMIWVYQFSGADSFYWNNQLMINTNDGYIWGSSALHELTNEFENNSRIVDMFKYGTVFFTYLAVKILPFSLDTIMLYMPAVISSLVVIPIILIARLYNLTLWGFFAALIGSIAWSYYNRTMIGYYDTDMFSAMAPMVILYFLIKTIEDESLNNALFSSLSILVYPFLYDAGLSIVYAIGLLYMAYMIAFHKKEYFTYQSIILISVALMGIAWFIKLAIIFGLYFLFKNREFPLKQLIIVSIISVIVFLISGNVVSIILAKIIGYTVRGNENEGLKFFQVAQTVREAGKIPFEVMANRISGSSLGVIISLIGYGLLVLKHRPFILALPLIGIGVFSLFGGLRFTVYAVPVAAMSSVYLFYVLASFTQSNIRRYALVITLTAFMLYPNIKHIVEYKVPTVFNKSEVQILDKLKSVSSTKDYTIAWWDYGYPLWYYTNTNTLIDGGKHNHDNFIVSQILTADSQRQAANLARLSIETYVSSEYKIVADEIFKNKMQEQINPNIMLDELMLSDFKLPQKTRDIYLYLPNRMLNILPTVSLFSNLDLMTGEAKERPLFFISRNFKDTGTTINLGSGLTILKNQGKIEIGKNLVSINNFVVTAYDNKGKFTKNIQKLNPNSNINVIYMKNYNQFLVLDKKMYNSLFIQLFVLEEYDGSFFEPVILNPLAKVYKLKV</sequence>
<dbReference type="GO" id="GO:0004576">
    <property type="term" value="F:oligosaccharyl transferase activity"/>
    <property type="evidence" value="ECO:0007669"/>
    <property type="project" value="InterPro"/>
</dbReference>
<evidence type="ECO:0000256" key="1">
    <source>
        <dbReference type="ARBA" id="ARBA00001936"/>
    </source>
</evidence>
<feature type="transmembrane region" description="Helical" evidence="14">
    <location>
        <begin position="12"/>
        <end position="34"/>
    </location>
</feature>
<evidence type="ECO:0000259" key="15">
    <source>
        <dbReference type="Pfam" id="PF02516"/>
    </source>
</evidence>
<protein>
    <submittedName>
        <fullName evidence="18">Peptide-binding protein</fullName>
    </submittedName>
</protein>
<keyword evidence="9" id="KW-0479">Metal-binding</keyword>
<dbReference type="Pfam" id="PF21436">
    <property type="entry name" value="STT3-PglB_core"/>
    <property type="match status" value="1"/>
</dbReference>
<proteinExistence type="inferred from homology"/>
<evidence type="ECO:0000256" key="2">
    <source>
        <dbReference type="ARBA" id="ARBA00001946"/>
    </source>
</evidence>
<feature type="transmembrane region" description="Helical" evidence="14">
    <location>
        <begin position="350"/>
        <end position="367"/>
    </location>
</feature>
<feature type="transmembrane region" description="Helical" evidence="14">
    <location>
        <begin position="127"/>
        <end position="145"/>
    </location>
</feature>
<feature type="transmembrane region" description="Helical" evidence="14">
    <location>
        <begin position="265"/>
        <end position="290"/>
    </location>
</feature>
<dbReference type="InterPro" id="IPR003674">
    <property type="entry name" value="Oligo_trans_STT3"/>
</dbReference>